<name>A0A9X7BGQ4_BACCE</name>
<sequence>MANISEVVVREALDRFFDSTAKGNEGHADVEEVNIDGTMVSFKVQIVHKHTQRILRNKITVYSLTTHVEGKFDILNPNESDLVYNIETPVGGMQVSLADTVKVLADLAKA</sequence>
<dbReference type="EMBL" id="NVDQ01000008">
    <property type="protein sequence ID" value="PFV10547.1"/>
    <property type="molecule type" value="Genomic_DNA"/>
</dbReference>
<organism evidence="1 2">
    <name type="scientific">Bacillus cereus</name>
    <dbReference type="NCBI Taxonomy" id="1396"/>
    <lineage>
        <taxon>Bacteria</taxon>
        <taxon>Bacillati</taxon>
        <taxon>Bacillota</taxon>
        <taxon>Bacilli</taxon>
        <taxon>Bacillales</taxon>
        <taxon>Bacillaceae</taxon>
        <taxon>Bacillus</taxon>
        <taxon>Bacillus cereus group</taxon>
    </lineage>
</organism>
<gene>
    <name evidence="1" type="ORF">COK98_03515</name>
</gene>
<protein>
    <submittedName>
        <fullName evidence="1">Uncharacterized protein</fullName>
    </submittedName>
</protein>
<dbReference type="RefSeq" id="WP_098297703.1">
    <property type="nucleotide sequence ID" value="NZ_NTWB01000091.1"/>
</dbReference>
<dbReference type="Proteomes" id="UP000226257">
    <property type="component" value="Unassembled WGS sequence"/>
</dbReference>
<evidence type="ECO:0000313" key="2">
    <source>
        <dbReference type="Proteomes" id="UP000226257"/>
    </source>
</evidence>
<comment type="caution">
    <text evidence="1">The sequence shown here is derived from an EMBL/GenBank/DDBJ whole genome shotgun (WGS) entry which is preliminary data.</text>
</comment>
<proteinExistence type="predicted"/>
<dbReference type="AlphaFoldDB" id="A0A9X7BGQ4"/>
<evidence type="ECO:0000313" key="1">
    <source>
        <dbReference type="EMBL" id="PFV10547.1"/>
    </source>
</evidence>
<accession>A0A9X7BGQ4</accession>
<reference evidence="1 2" key="1">
    <citation type="submission" date="2017-09" db="EMBL/GenBank/DDBJ databases">
        <title>Large-scale bioinformatics analysis of Bacillus genomes uncovers conserved roles of natural products in bacterial physiology.</title>
        <authorList>
            <consortium name="Agbiome Team Llc"/>
            <person name="Bleich R.M."/>
            <person name="Grubbs K.J."/>
            <person name="Santa Maria K.C."/>
            <person name="Allen S.E."/>
            <person name="Farag S."/>
            <person name="Shank E.A."/>
            <person name="Bowers A."/>
        </authorList>
    </citation>
    <scope>NUCLEOTIDE SEQUENCE [LARGE SCALE GENOMIC DNA]</scope>
    <source>
        <strain evidence="1 2">AFS060282</strain>
    </source>
</reference>